<dbReference type="OMA" id="ARRICRH"/>
<evidence type="ECO:0000256" key="5">
    <source>
        <dbReference type="ARBA" id="ARBA00022833"/>
    </source>
</evidence>
<reference evidence="13" key="4">
    <citation type="journal article" date="2018" name="Nat. Plants">
        <title>Whole-genome landscape of Medicago truncatula symbiotic genes.</title>
        <authorList>
            <person name="Pecrix Y."/>
            <person name="Gamas P."/>
            <person name="Carrere S."/>
        </authorList>
    </citation>
    <scope>NUCLEOTIDE SEQUENCE</scope>
    <source>
        <tissue evidence="13">Leaves</tissue>
    </source>
</reference>
<accession>G7K263</accession>
<keyword evidence="4 9" id="KW-0863">Zinc-finger</keyword>
<dbReference type="Gene3D" id="3.30.40.10">
    <property type="entry name" value="Zinc/RING finger domain, C3HC4 (zinc finger)"/>
    <property type="match status" value="1"/>
</dbReference>
<evidence type="ECO:0000256" key="9">
    <source>
        <dbReference type="PROSITE-ProRule" id="PRU00175"/>
    </source>
</evidence>
<reference evidence="12 15" key="1">
    <citation type="journal article" date="2011" name="Nature">
        <title>The Medicago genome provides insight into the evolution of rhizobial symbioses.</title>
        <authorList>
            <person name="Young N.D."/>
            <person name="Debelle F."/>
            <person name="Oldroyd G.E."/>
            <person name="Geurts R."/>
            <person name="Cannon S.B."/>
            <person name="Udvardi M.K."/>
            <person name="Benedito V.A."/>
            <person name="Mayer K.F."/>
            <person name="Gouzy J."/>
            <person name="Schoof H."/>
            <person name="Van de Peer Y."/>
            <person name="Proost S."/>
            <person name="Cook D.R."/>
            <person name="Meyers B.C."/>
            <person name="Spannagl M."/>
            <person name="Cheung F."/>
            <person name="De Mita S."/>
            <person name="Krishnakumar V."/>
            <person name="Gundlach H."/>
            <person name="Zhou S."/>
            <person name="Mudge J."/>
            <person name="Bharti A.K."/>
            <person name="Murray J.D."/>
            <person name="Naoumkina M.A."/>
            <person name="Rosen B."/>
            <person name="Silverstein K.A."/>
            <person name="Tang H."/>
            <person name="Rombauts S."/>
            <person name="Zhao P.X."/>
            <person name="Zhou P."/>
            <person name="Barbe V."/>
            <person name="Bardou P."/>
            <person name="Bechner M."/>
            <person name="Bellec A."/>
            <person name="Berger A."/>
            <person name="Berges H."/>
            <person name="Bidwell S."/>
            <person name="Bisseling T."/>
            <person name="Choisne N."/>
            <person name="Couloux A."/>
            <person name="Denny R."/>
            <person name="Deshpande S."/>
            <person name="Dai X."/>
            <person name="Doyle J.J."/>
            <person name="Dudez A.M."/>
            <person name="Farmer A.D."/>
            <person name="Fouteau S."/>
            <person name="Franken C."/>
            <person name="Gibelin C."/>
            <person name="Gish J."/>
            <person name="Goldstein S."/>
            <person name="Gonzalez A.J."/>
            <person name="Green P.J."/>
            <person name="Hallab A."/>
            <person name="Hartog M."/>
            <person name="Hua A."/>
            <person name="Humphray S.J."/>
            <person name="Jeong D.H."/>
            <person name="Jing Y."/>
            <person name="Jocker A."/>
            <person name="Kenton S.M."/>
            <person name="Kim D.J."/>
            <person name="Klee K."/>
            <person name="Lai H."/>
            <person name="Lang C."/>
            <person name="Lin S."/>
            <person name="Macmil S.L."/>
            <person name="Magdelenat G."/>
            <person name="Matthews L."/>
            <person name="McCorrison J."/>
            <person name="Monaghan E.L."/>
            <person name="Mun J.H."/>
            <person name="Najar F.Z."/>
            <person name="Nicholson C."/>
            <person name="Noirot C."/>
            <person name="O'Bleness M."/>
            <person name="Paule C.R."/>
            <person name="Poulain J."/>
            <person name="Prion F."/>
            <person name="Qin B."/>
            <person name="Qu C."/>
            <person name="Retzel E.F."/>
            <person name="Riddle C."/>
            <person name="Sallet E."/>
            <person name="Samain S."/>
            <person name="Samson N."/>
            <person name="Sanders I."/>
            <person name="Saurat O."/>
            <person name="Scarpelli C."/>
            <person name="Schiex T."/>
            <person name="Segurens B."/>
            <person name="Severin A.J."/>
            <person name="Sherrier D.J."/>
            <person name="Shi R."/>
            <person name="Sims S."/>
            <person name="Singer S.R."/>
            <person name="Sinharoy S."/>
            <person name="Sterck L."/>
            <person name="Viollet A."/>
            <person name="Wang B.B."/>
            <person name="Wang K."/>
            <person name="Wang M."/>
            <person name="Wang X."/>
            <person name="Warfsmann J."/>
            <person name="Weissenbach J."/>
            <person name="White D.D."/>
            <person name="White J.D."/>
            <person name="Wiley G.B."/>
            <person name="Wincker P."/>
            <person name="Xing Y."/>
            <person name="Yang L."/>
            <person name="Yao Z."/>
            <person name="Ying F."/>
            <person name="Zhai J."/>
            <person name="Zhou L."/>
            <person name="Zuber A."/>
            <person name="Denarie J."/>
            <person name="Dixon R.A."/>
            <person name="May G.D."/>
            <person name="Schwartz D.C."/>
            <person name="Rogers J."/>
            <person name="Quetier F."/>
            <person name="Town C.D."/>
            <person name="Roe B.A."/>
        </authorList>
    </citation>
    <scope>NUCLEOTIDE SEQUENCE [LARGE SCALE GENOMIC DNA]</scope>
    <source>
        <strain evidence="12">A17</strain>
        <strain evidence="14 15">cv. Jemalong A17</strain>
    </source>
</reference>
<dbReference type="PANTHER" id="PTHR46539:SF9">
    <property type="entry name" value="RING-H2 FINGER PROTEIN ATL56"/>
    <property type="match status" value="1"/>
</dbReference>
<dbReference type="HOGENOM" id="CLU_013137_15_7_1"/>
<dbReference type="InterPro" id="IPR013083">
    <property type="entry name" value="Znf_RING/FYVE/PHD"/>
</dbReference>
<evidence type="ECO:0000256" key="10">
    <source>
        <dbReference type="SAM" id="Phobius"/>
    </source>
</evidence>
<keyword evidence="3" id="KW-0479">Metal-binding</keyword>
<dbReference type="GO" id="GO:0016567">
    <property type="term" value="P:protein ubiquitination"/>
    <property type="evidence" value="ECO:0000318"/>
    <property type="project" value="GO_Central"/>
</dbReference>
<dbReference type="UniPathway" id="UPA00143"/>
<dbReference type="OrthoDB" id="8062037at2759"/>
<organism evidence="12 15">
    <name type="scientific">Medicago truncatula</name>
    <name type="common">Barrel medic</name>
    <name type="synonym">Medicago tribuloides</name>
    <dbReference type="NCBI Taxonomy" id="3880"/>
    <lineage>
        <taxon>Eukaryota</taxon>
        <taxon>Viridiplantae</taxon>
        <taxon>Streptophyta</taxon>
        <taxon>Embryophyta</taxon>
        <taxon>Tracheophyta</taxon>
        <taxon>Spermatophyta</taxon>
        <taxon>Magnoliopsida</taxon>
        <taxon>eudicotyledons</taxon>
        <taxon>Gunneridae</taxon>
        <taxon>Pentapetalae</taxon>
        <taxon>rosids</taxon>
        <taxon>fabids</taxon>
        <taxon>Fabales</taxon>
        <taxon>Fabaceae</taxon>
        <taxon>Papilionoideae</taxon>
        <taxon>50 kb inversion clade</taxon>
        <taxon>NPAAA clade</taxon>
        <taxon>Hologalegina</taxon>
        <taxon>IRL clade</taxon>
        <taxon>Trifolieae</taxon>
        <taxon>Medicago</taxon>
    </lineage>
</organism>
<dbReference type="GO" id="GO:0016020">
    <property type="term" value="C:membrane"/>
    <property type="evidence" value="ECO:0007669"/>
    <property type="project" value="UniProtKB-SubCell"/>
</dbReference>
<evidence type="ECO:0000313" key="14">
    <source>
        <dbReference type="EnsemblPlants" id="AES99623"/>
    </source>
</evidence>
<keyword evidence="5" id="KW-0862">Zinc</keyword>
<keyword evidence="7 10" id="KW-0472">Membrane</keyword>
<dbReference type="PROSITE" id="PS50089">
    <property type="entry name" value="ZF_RING_2"/>
    <property type="match status" value="1"/>
</dbReference>
<dbReference type="PANTHER" id="PTHR46539">
    <property type="entry name" value="E3 UBIQUITIN-PROTEIN LIGASE ATL42"/>
    <property type="match status" value="1"/>
</dbReference>
<comment type="similarity">
    <text evidence="8">Belongs to the RING-type zinc finger family. ATL subfamily.</text>
</comment>
<keyword evidence="2 10" id="KW-0812">Transmembrane</keyword>
<dbReference type="EMBL" id="PSQE01000005">
    <property type="protein sequence ID" value="RHN57158.1"/>
    <property type="molecule type" value="Genomic_DNA"/>
</dbReference>
<proteinExistence type="inferred from homology"/>
<evidence type="ECO:0000256" key="2">
    <source>
        <dbReference type="ARBA" id="ARBA00022692"/>
    </source>
</evidence>
<dbReference type="InterPro" id="IPR001841">
    <property type="entry name" value="Znf_RING"/>
</dbReference>
<evidence type="ECO:0000313" key="15">
    <source>
        <dbReference type="Proteomes" id="UP000002051"/>
    </source>
</evidence>
<evidence type="ECO:0000256" key="3">
    <source>
        <dbReference type="ARBA" id="ARBA00022723"/>
    </source>
</evidence>
<evidence type="ECO:0000256" key="8">
    <source>
        <dbReference type="ARBA" id="ARBA00024209"/>
    </source>
</evidence>
<evidence type="ECO:0000259" key="11">
    <source>
        <dbReference type="PROSITE" id="PS50089"/>
    </source>
</evidence>
<dbReference type="EnsemblPlants" id="AES99623">
    <property type="protein sequence ID" value="AES99623"/>
    <property type="gene ID" value="MTR_5g082940"/>
</dbReference>
<dbReference type="PaxDb" id="3880-AES99623"/>
<dbReference type="FunFam" id="3.30.40.10:FF:000461">
    <property type="entry name" value="RING-H2 finger protein ATL66"/>
    <property type="match status" value="1"/>
</dbReference>
<dbReference type="Proteomes" id="UP000002051">
    <property type="component" value="Chromosome 5"/>
</dbReference>
<dbReference type="SMART" id="SM00184">
    <property type="entry name" value="RING"/>
    <property type="match status" value="1"/>
</dbReference>
<keyword evidence="6 10" id="KW-1133">Transmembrane helix</keyword>
<protein>
    <submittedName>
        <fullName evidence="12">C3HC4-type RING zinc finger protein</fullName>
    </submittedName>
    <submittedName>
        <fullName evidence="13">Putative transcription factor C2H2 family</fullName>
    </submittedName>
</protein>
<evidence type="ECO:0000256" key="7">
    <source>
        <dbReference type="ARBA" id="ARBA00023136"/>
    </source>
</evidence>
<name>G7K263_MEDTR</name>
<dbReference type="Gramene" id="rna32662">
    <property type="protein sequence ID" value="RHN57158.1"/>
    <property type="gene ID" value="gene32662"/>
</dbReference>
<keyword evidence="15" id="KW-1185">Reference proteome</keyword>
<feature type="domain" description="RING-type" evidence="11">
    <location>
        <begin position="103"/>
        <end position="145"/>
    </location>
</feature>
<dbReference type="Proteomes" id="UP000265566">
    <property type="component" value="Chromosome 5"/>
</dbReference>
<evidence type="ECO:0000256" key="4">
    <source>
        <dbReference type="ARBA" id="ARBA00022771"/>
    </source>
</evidence>
<dbReference type="GO" id="GO:0008270">
    <property type="term" value="F:zinc ion binding"/>
    <property type="evidence" value="ECO:0007669"/>
    <property type="project" value="UniProtKB-KW"/>
</dbReference>
<evidence type="ECO:0000256" key="1">
    <source>
        <dbReference type="ARBA" id="ARBA00004370"/>
    </source>
</evidence>
<dbReference type="SUPFAM" id="SSF57850">
    <property type="entry name" value="RING/U-box"/>
    <property type="match status" value="1"/>
</dbReference>
<reference evidence="14" key="3">
    <citation type="submission" date="2015-04" db="UniProtKB">
        <authorList>
            <consortium name="EnsemblPlants"/>
        </authorList>
    </citation>
    <scope>IDENTIFICATION</scope>
    <source>
        <strain evidence="14">cv. Jemalong A17</strain>
    </source>
</reference>
<evidence type="ECO:0000256" key="6">
    <source>
        <dbReference type="ARBA" id="ARBA00022989"/>
    </source>
</evidence>
<dbReference type="AlphaFoldDB" id="G7K263"/>
<evidence type="ECO:0000313" key="12">
    <source>
        <dbReference type="EMBL" id="AES99623.1"/>
    </source>
</evidence>
<sequence>MSNPNIKTFDWTFNPEPQDEPLQVKGHKLLFFIAIFTIIILFTALFLCARWLFQTHHTPHAPSHTSTFSSSQSEGLNADAIKKLPIILHQSNTSNHALEETECCICLSTFRDGEKVKVLPSCDHYFHCECVDAWLVNHSSCPLCRASLKIDLEFPKILIQEPPIRYNLAL</sequence>
<dbReference type="Pfam" id="PF13639">
    <property type="entry name" value="zf-RING_2"/>
    <property type="match status" value="1"/>
</dbReference>
<dbReference type="EMBL" id="CM001221">
    <property type="protein sequence ID" value="AES99623.1"/>
    <property type="molecule type" value="Genomic_DNA"/>
</dbReference>
<dbReference type="eggNOG" id="KOG0800">
    <property type="taxonomic scope" value="Eukaryota"/>
</dbReference>
<feature type="transmembrane region" description="Helical" evidence="10">
    <location>
        <begin position="29"/>
        <end position="53"/>
    </location>
</feature>
<comment type="subcellular location">
    <subcellularLocation>
        <location evidence="1">Membrane</location>
    </subcellularLocation>
</comment>
<gene>
    <name evidence="12" type="ordered locus">MTR_5g082940</name>
    <name evidence="13" type="ORF">MtrunA17_Chr5g0437361</name>
</gene>
<evidence type="ECO:0000313" key="13">
    <source>
        <dbReference type="EMBL" id="RHN57158.1"/>
    </source>
</evidence>
<reference evidence="12 15" key="2">
    <citation type="journal article" date="2014" name="BMC Genomics">
        <title>An improved genome release (version Mt4.0) for the model legume Medicago truncatula.</title>
        <authorList>
            <person name="Tang H."/>
            <person name="Krishnakumar V."/>
            <person name="Bidwell S."/>
            <person name="Rosen B."/>
            <person name="Chan A."/>
            <person name="Zhou S."/>
            <person name="Gentzbittel L."/>
            <person name="Childs K.L."/>
            <person name="Yandell M."/>
            <person name="Gundlach H."/>
            <person name="Mayer K.F."/>
            <person name="Schwartz D.C."/>
            <person name="Town C.D."/>
        </authorList>
    </citation>
    <scope>GENOME REANNOTATION</scope>
    <source>
        <strain evidence="14 15">cv. Jemalong A17</strain>
    </source>
</reference>